<dbReference type="GO" id="GO:0016787">
    <property type="term" value="F:hydrolase activity"/>
    <property type="evidence" value="ECO:0007669"/>
    <property type="project" value="UniProtKB-KW"/>
</dbReference>
<dbReference type="SUPFAM" id="SSF64438">
    <property type="entry name" value="CNF1/YfiH-like putative cysteine hydrolases"/>
    <property type="match status" value="1"/>
</dbReference>
<keyword evidence="7" id="KW-0378">Hydrolase</keyword>
<dbReference type="GO" id="GO:0005507">
    <property type="term" value="F:copper ion binding"/>
    <property type="evidence" value="ECO:0007669"/>
    <property type="project" value="TreeGrafter"/>
</dbReference>
<evidence type="ECO:0000256" key="7">
    <source>
        <dbReference type="ARBA" id="ARBA00022801"/>
    </source>
</evidence>
<evidence type="ECO:0000256" key="6">
    <source>
        <dbReference type="ARBA" id="ARBA00022723"/>
    </source>
</evidence>
<comment type="catalytic activity">
    <reaction evidence="9">
        <text>adenosine + H2O + H(+) = inosine + NH4(+)</text>
        <dbReference type="Rhea" id="RHEA:24408"/>
        <dbReference type="ChEBI" id="CHEBI:15377"/>
        <dbReference type="ChEBI" id="CHEBI:15378"/>
        <dbReference type="ChEBI" id="CHEBI:16335"/>
        <dbReference type="ChEBI" id="CHEBI:17596"/>
        <dbReference type="ChEBI" id="CHEBI:28938"/>
        <dbReference type="EC" id="3.5.4.4"/>
    </reaction>
    <physiologicalReaction direction="left-to-right" evidence="9">
        <dbReference type="Rhea" id="RHEA:24409"/>
    </physiologicalReaction>
</comment>
<dbReference type="AlphaFoldDB" id="A0AAW6Q374"/>
<keyword evidence="5" id="KW-0808">Transferase</keyword>
<comment type="catalytic activity">
    <reaction evidence="1">
        <text>inosine + phosphate = alpha-D-ribose 1-phosphate + hypoxanthine</text>
        <dbReference type="Rhea" id="RHEA:27646"/>
        <dbReference type="ChEBI" id="CHEBI:17368"/>
        <dbReference type="ChEBI" id="CHEBI:17596"/>
        <dbReference type="ChEBI" id="CHEBI:43474"/>
        <dbReference type="ChEBI" id="CHEBI:57720"/>
        <dbReference type="EC" id="2.4.2.1"/>
    </reaction>
    <physiologicalReaction direction="left-to-right" evidence="1">
        <dbReference type="Rhea" id="RHEA:27647"/>
    </physiologicalReaction>
</comment>
<keyword evidence="6" id="KW-0479">Metal-binding</keyword>
<evidence type="ECO:0000256" key="4">
    <source>
        <dbReference type="ARBA" id="ARBA00007353"/>
    </source>
</evidence>
<sequence length="123" mass="13755">VKQIGRIMTERWVNEEGSRLTDIQAVIGPSISAGSYTVDDRVINEVRALPFTAESAICETEKGQYQLALTEVNRLLPIPRGIPEANPSVSGLCTERERELFFSHRRDKGKTGRMMSFIGMKEA</sequence>
<dbReference type="Gene3D" id="3.60.140.10">
    <property type="entry name" value="CNF1/YfiH-like putative cysteine hydrolases"/>
    <property type="match status" value="1"/>
</dbReference>
<comment type="catalytic activity">
    <reaction evidence="11">
        <text>S-methyl-5'-thioadenosine + phosphate = 5-(methylsulfanyl)-alpha-D-ribose 1-phosphate + adenine</text>
        <dbReference type="Rhea" id="RHEA:11852"/>
        <dbReference type="ChEBI" id="CHEBI:16708"/>
        <dbReference type="ChEBI" id="CHEBI:17509"/>
        <dbReference type="ChEBI" id="CHEBI:43474"/>
        <dbReference type="ChEBI" id="CHEBI:58533"/>
        <dbReference type="EC" id="2.4.2.28"/>
    </reaction>
    <physiologicalReaction direction="left-to-right" evidence="11">
        <dbReference type="Rhea" id="RHEA:11853"/>
    </physiologicalReaction>
</comment>
<dbReference type="InterPro" id="IPR038371">
    <property type="entry name" value="Cu_polyphenol_OxRdtase_sf"/>
</dbReference>
<evidence type="ECO:0000256" key="10">
    <source>
        <dbReference type="ARBA" id="ARBA00048968"/>
    </source>
</evidence>
<dbReference type="GO" id="GO:0017061">
    <property type="term" value="F:S-methyl-5-thioadenosine phosphorylase activity"/>
    <property type="evidence" value="ECO:0007669"/>
    <property type="project" value="UniProtKB-EC"/>
</dbReference>
<comment type="similarity">
    <text evidence="4">Belongs to the purine nucleoside phosphorylase YfiH/LACC1 family.</text>
</comment>
<organism evidence="12 13">
    <name type="scientific">Ligilactobacillus salivarius</name>
    <dbReference type="NCBI Taxonomy" id="1624"/>
    <lineage>
        <taxon>Bacteria</taxon>
        <taxon>Bacillati</taxon>
        <taxon>Bacillota</taxon>
        <taxon>Bacilli</taxon>
        <taxon>Lactobacillales</taxon>
        <taxon>Lactobacillaceae</taxon>
        <taxon>Ligilactobacillus</taxon>
    </lineage>
</organism>
<evidence type="ECO:0000256" key="5">
    <source>
        <dbReference type="ARBA" id="ARBA00022679"/>
    </source>
</evidence>
<dbReference type="PANTHER" id="PTHR30616">
    <property type="entry name" value="UNCHARACTERIZED PROTEIN YFIH"/>
    <property type="match status" value="1"/>
</dbReference>
<evidence type="ECO:0000313" key="12">
    <source>
        <dbReference type="EMBL" id="MDF4187355.1"/>
    </source>
</evidence>
<dbReference type="EMBL" id="JARKHV010000065">
    <property type="protein sequence ID" value="MDF4187355.1"/>
    <property type="molecule type" value="Genomic_DNA"/>
</dbReference>
<evidence type="ECO:0000256" key="3">
    <source>
        <dbReference type="ARBA" id="ARBA00003215"/>
    </source>
</evidence>
<dbReference type="CDD" id="cd16833">
    <property type="entry name" value="YfiH"/>
    <property type="match status" value="1"/>
</dbReference>
<name>A0AAW6Q374_9LACO</name>
<dbReference type="Proteomes" id="UP001213566">
    <property type="component" value="Unassembled WGS sequence"/>
</dbReference>
<protein>
    <submittedName>
        <fullName evidence="12">Laccase domain-containing protein</fullName>
    </submittedName>
</protein>
<keyword evidence="8" id="KW-0862">Zinc</keyword>
<dbReference type="InterPro" id="IPR003730">
    <property type="entry name" value="Cu_polyphenol_OxRdtase"/>
</dbReference>
<comment type="catalytic activity">
    <reaction evidence="10">
        <text>adenosine + phosphate = alpha-D-ribose 1-phosphate + adenine</text>
        <dbReference type="Rhea" id="RHEA:27642"/>
        <dbReference type="ChEBI" id="CHEBI:16335"/>
        <dbReference type="ChEBI" id="CHEBI:16708"/>
        <dbReference type="ChEBI" id="CHEBI:43474"/>
        <dbReference type="ChEBI" id="CHEBI:57720"/>
        <dbReference type="EC" id="2.4.2.1"/>
    </reaction>
    <physiologicalReaction direction="left-to-right" evidence="10">
        <dbReference type="Rhea" id="RHEA:27643"/>
    </physiologicalReaction>
</comment>
<evidence type="ECO:0000256" key="1">
    <source>
        <dbReference type="ARBA" id="ARBA00000553"/>
    </source>
</evidence>
<comment type="cofactor">
    <cofactor evidence="2">
        <name>Zn(2+)</name>
        <dbReference type="ChEBI" id="CHEBI:29105"/>
    </cofactor>
</comment>
<evidence type="ECO:0000256" key="9">
    <source>
        <dbReference type="ARBA" id="ARBA00047989"/>
    </source>
</evidence>
<feature type="non-terminal residue" evidence="12">
    <location>
        <position position="1"/>
    </location>
</feature>
<accession>A0AAW6Q374</accession>
<evidence type="ECO:0000256" key="2">
    <source>
        <dbReference type="ARBA" id="ARBA00001947"/>
    </source>
</evidence>
<evidence type="ECO:0000256" key="11">
    <source>
        <dbReference type="ARBA" id="ARBA00049893"/>
    </source>
</evidence>
<evidence type="ECO:0000256" key="8">
    <source>
        <dbReference type="ARBA" id="ARBA00022833"/>
    </source>
</evidence>
<reference evidence="12" key="1">
    <citation type="submission" date="2023-02" db="EMBL/GenBank/DDBJ databases">
        <title>Draft Whole-Genome Sequences of competitive exclusion Lactobacillus salivarius strains for Poultry.</title>
        <authorList>
            <person name="Ma L.M."/>
            <person name="Lopez-Guerra N."/>
            <person name="Zhang G."/>
        </authorList>
    </citation>
    <scope>NUCLEOTIDE SEQUENCE</scope>
    <source>
        <strain evidence="12">Salm-9</strain>
    </source>
</reference>
<dbReference type="RefSeq" id="WP_276470268.1">
    <property type="nucleotide sequence ID" value="NZ_JARKHV010000065.1"/>
</dbReference>
<dbReference type="InterPro" id="IPR011324">
    <property type="entry name" value="Cytotoxic_necrot_fac-like_cat"/>
</dbReference>
<comment type="caution">
    <text evidence="12">The sequence shown here is derived from an EMBL/GenBank/DDBJ whole genome shotgun (WGS) entry which is preliminary data.</text>
</comment>
<dbReference type="Pfam" id="PF02578">
    <property type="entry name" value="Cu-oxidase_4"/>
    <property type="match status" value="1"/>
</dbReference>
<comment type="function">
    <text evidence="3">Purine nucleoside enzyme that catalyzes the phosphorolysis of adenosine and inosine nucleosides, yielding D-ribose 1-phosphate and the respective free bases, adenine and hypoxanthine. Also catalyzes the phosphorolysis of S-methyl-5'-thioadenosine into adenine and S-methyl-5-thio-alpha-D-ribose 1-phosphate. Also has adenosine deaminase activity.</text>
</comment>
<dbReference type="PANTHER" id="PTHR30616:SF2">
    <property type="entry name" value="PURINE NUCLEOSIDE PHOSPHORYLASE LACC1"/>
    <property type="match status" value="1"/>
</dbReference>
<evidence type="ECO:0000313" key="13">
    <source>
        <dbReference type="Proteomes" id="UP001213566"/>
    </source>
</evidence>
<gene>
    <name evidence="12" type="ORF">PV940_10115</name>
</gene>
<proteinExistence type="inferred from homology"/>